<keyword evidence="2 5" id="KW-0812">Transmembrane</keyword>
<evidence type="ECO:0000256" key="3">
    <source>
        <dbReference type="ARBA" id="ARBA00022989"/>
    </source>
</evidence>
<feature type="domain" description="Methylamine utilisation protein MauE" evidence="6">
    <location>
        <begin position="8"/>
        <end position="137"/>
    </location>
</feature>
<dbReference type="GO" id="GO:0030416">
    <property type="term" value="P:methylamine metabolic process"/>
    <property type="evidence" value="ECO:0007669"/>
    <property type="project" value="InterPro"/>
</dbReference>
<organism evidence="7 8">
    <name type="scientific">Zhihengliuella halotolerans</name>
    <dbReference type="NCBI Taxonomy" id="370736"/>
    <lineage>
        <taxon>Bacteria</taxon>
        <taxon>Bacillati</taxon>
        <taxon>Actinomycetota</taxon>
        <taxon>Actinomycetes</taxon>
        <taxon>Micrococcales</taxon>
        <taxon>Micrococcaceae</taxon>
        <taxon>Zhihengliuella</taxon>
    </lineage>
</organism>
<evidence type="ECO:0000259" key="6">
    <source>
        <dbReference type="Pfam" id="PF07291"/>
    </source>
</evidence>
<dbReference type="Gene3D" id="3.40.30.10">
    <property type="entry name" value="Glutaredoxin"/>
    <property type="match status" value="1"/>
</dbReference>
<proteinExistence type="predicted"/>
<comment type="subcellular location">
    <subcellularLocation>
        <location evidence="1">Membrane</location>
        <topology evidence="1">Multi-pass membrane protein</topology>
    </subcellularLocation>
</comment>
<reference evidence="7 8" key="1">
    <citation type="submission" date="2019-02" db="EMBL/GenBank/DDBJ databases">
        <title>Sequencing the genomes of 1000 actinobacteria strains.</title>
        <authorList>
            <person name="Klenk H.-P."/>
        </authorList>
    </citation>
    <scope>NUCLEOTIDE SEQUENCE [LARGE SCALE GENOMIC DNA]</scope>
    <source>
        <strain evidence="7 8">DSM 17364</strain>
    </source>
</reference>
<dbReference type="Pfam" id="PF07291">
    <property type="entry name" value="MauE"/>
    <property type="match status" value="1"/>
</dbReference>
<evidence type="ECO:0000313" key="8">
    <source>
        <dbReference type="Proteomes" id="UP000292685"/>
    </source>
</evidence>
<evidence type="ECO:0000256" key="4">
    <source>
        <dbReference type="ARBA" id="ARBA00023136"/>
    </source>
</evidence>
<gene>
    <name evidence="7" type="ORF">EV380_1662</name>
</gene>
<dbReference type="InterPro" id="IPR009908">
    <property type="entry name" value="Methylamine_util_MauE"/>
</dbReference>
<feature type="transmembrane region" description="Helical" evidence="5">
    <location>
        <begin position="158"/>
        <end position="177"/>
    </location>
</feature>
<dbReference type="UniPathway" id="UPA00895"/>
<name>A0A4Q8AD78_9MICC</name>
<evidence type="ECO:0000256" key="5">
    <source>
        <dbReference type="SAM" id="Phobius"/>
    </source>
</evidence>
<evidence type="ECO:0000256" key="2">
    <source>
        <dbReference type="ARBA" id="ARBA00022692"/>
    </source>
</evidence>
<feature type="transmembrane region" description="Helical" evidence="5">
    <location>
        <begin position="78"/>
        <end position="102"/>
    </location>
</feature>
<dbReference type="AlphaFoldDB" id="A0A4Q8AD78"/>
<dbReference type="InterPro" id="IPR036249">
    <property type="entry name" value="Thioredoxin-like_sf"/>
</dbReference>
<evidence type="ECO:0000256" key="1">
    <source>
        <dbReference type="ARBA" id="ARBA00004141"/>
    </source>
</evidence>
<sequence>MVLMSTFALVIAPLALALVFTVAGVAKVTTESQEKVTGARLEGPGVPALVNNAWVRRLHPWGEILVAVGLLAPWPMGLVAAVAALALCLFYTWLVAAVLRAGEPQECACFGRFGRGPATRWDLVRNVGLVALGAGAVVFAATGRSVPSDLLAFGAGDWWWFAAVVVAAAVPFAWRLAAGRPGSARGGNDGAIGVGTPAEVQETAPAPVRHLLSERPAPASLDEAQPEDLTGVPLPKVMVRPAGSEALRGLRQALEGRATLLILMRPSCRACDEVLAELDDWRAAFGDRVAVRLLVSREPERFATEHPEVADLVLEDESLAIQQLLGVRYTPSALLVAPDGSIAAGPTTGAEYISALAGVVADSVPS</sequence>
<evidence type="ECO:0000313" key="7">
    <source>
        <dbReference type="EMBL" id="RZU62074.1"/>
    </source>
</evidence>
<keyword evidence="4 5" id="KW-0472">Membrane</keyword>
<dbReference type="Proteomes" id="UP000292685">
    <property type="component" value="Unassembled WGS sequence"/>
</dbReference>
<keyword evidence="3 5" id="KW-1133">Transmembrane helix</keyword>
<dbReference type="SUPFAM" id="SSF52833">
    <property type="entry name" value="Thioredoxin-like"/>
    <property type="match status" value="1"/>
</dbReference>
<protein>
    <submittedName>
        <fullName evidence="7">Methylamine utilization protein MauE</fullName>
    </submittedName>
</protein>
<feature type="transmembrane region" description="Helical" evidence="5">
    <location>
        <begin position="123"/>
        <end position="146"/>
    </location>
</feature>
<dbReference type="EMBL" id="SHLA01000001">
    <property type="protein sequence ID" value="RZU62074.1"/>
    <property type="molecule type" value="Genomic_DNA"/>
</dbReference>
<dbReference type="OrthoDB" id="5006039at2"/>
<keyword evidence="8" id="KW-1185">Reference proteome</keyword>
<dbReference type="GO" id="GO:0016020">
    <property type="term" value="C:membrane"/>
    <property type="evidence" value="ECO:0007669"/>
    <property type="project" value="UniProtKB-SubCell"/>
</dbReference>
<accession>A0A4Q8AD78</accession>
<comment type="caution">
    <text evidence="7">The sequence shown here is derived from an EMBL/GenBank/DDBJ whole genome shotgun (WGS) entry which is preliminary data.</text>
</comment>